<feature type="binding site" evidence="8">
    <location>
        <position position="70"/>
    </location>
    <ligand>
        <name>ATP</name>
        <dbReference type="ChEBI" id="CHEBI:30616"/>
    </ligand>
</feature>
<reference evidence="14 15" key="1">
    <citation type="journal article" date="2016" name="Mol. Biol. Evol.">
        <title>Genome-Wide Survey of Gut Fungi (Harpellales) Reveals the First Horizontally Transferred Ubiquitin Gene from a Mosquito Host.</title>
        <authorList>
            <person name="Wang Y."/>
            <person name="White M.M."/>
            <person name="Kvist S."/>
            <person name="Moncalvo J.M."/>
        </authorList>
    </citation>
    <scope>NUCLEOTIDE SEQUENCE [LARGE SCALE GENOMIC DNA]</scope>
    <source>
        <strain evidence="14 15">ALG-7-W6</strain>
    </source>
</reference>
<dbReference type="Pfam" id="PF10585">
    <property type="entry name" value="UBA_E1_SCCH"/>
    <property type="match status" value="1"/>
</dbReference>
<feature type="binding site" evidence="8">
    <location>
        <position position="46"/>
    </location>
    <ligand>
        <name>ATP</name>
        <dbReference type="ChEBI" id="CHEBI:30616"/>
    </ligand>
</feature>
<evidence type="ECO:0000256" key="4">
    <source>
        <dbReference type="ARBA" id="ARBA00022786"/>
    </source>
</evidence>
<dbReference type="InterPro" id="IPR033127">
    <property type="entry name" value="UBQ-activ_enz_E1_Cys_AS"/>
</dbReference>
<dbReference type="PANTHER" id="PTHR10953">
    <property type="entry name" value="UBIQUITIN-ACTIVATING ENZYME E1"/>
    <property type="match status" value="1"/>
</dbReference>
<dbReference type="PIRSF" id="PIRSF039133">
    <property type="entry name" value="SUMO_E1B"/>
    <property type="match status" value="1"/>
</dbReference>
<dbReference type="OrthoDB" id="10255449at2759"/>
<comment type="pathway">
    <text evidence="6">Protein modification.</text>
</comment>
<feature type="binding site" evidence="9">
    <location>
        <position position="184"/>
    </location>
    <ligand>
        <name>Zn(2+)</name>
        <dbReference type="ChEBI" id="CHEBI:29105"/>
    </ligand>
</feature>
<dbReference type="PRINTS" id="PR01849">
    <property type="entry name" value="UBIQUITINACT"/>
</dbReference>
<dbReference type="PANTHER" id="PTHR10953:SF5">
    <property type="entry name" value="SUMO-ACTIVATING ENZYME SUBUNIT 2"/>
    <property type="match status" value="1"/>
</dbReference>
<keyword evidence="2" id="KW-0436">Ligase</keyword>
<feature type="binding site" evidence="9">
    <location>
        <position position="187"/>
    </location>
    <ligand>
        <name>Zn(2+)</name>
        <dbReference type="ChEBI" id="CHEBI:29105"/>
    </ligand>
</feature>
<evidence type="ECO:0000256" key="6">
    <source>
        <dbReference type="ARBA" id="ARBA00043952"/>
    </source>
</evidence>
<evidence type="ECO:0000313" key="15">
    <source>
        <dbReference type="Proteomes" id="UP000187455"/>
    </source>
</evidence>
<dbReference type="InterPro" id="IPR030661">
    <property type="entry name" value="Uba2"/>
</dbReference>
<evidence type="ECO:0000259" key="12">
    <source>
        <dbReference type="Pfam" id="PF00899"/>
    </source>
</evidence>
<evidence type="ECO:0000259" key="13">
    <source>
        <dbReference type="Pfam" id="PF10585"/>
    </source>
</evidence>
<feature type="region of interest" description="Disordered" evidence="11">
    <location>
        <begin position="446"/>
        <end position="472"/>
    </location>
</feature>
<comment type="caution">
    <text evidence="14">The sequence shown here is derived from an EMBL/GenBank/DDBJ whole genome shotgun (WGS) entry which is preliminary data.</text>
</comment>
<dbReference type="Proteomes" id="UP000187455">
    <property type="component" value="Unassembled WGS sequence"/>
</dbReference>
<accession>A0A1R0H4G9</accession>
<feature type="binding site" evidence="8">
    <location>
        <begin position="22"/>
        <end position="27"/>
    </location>
    <ligand>
        <name>ATP</name>
        <dbReference type="ChEBI" id="CHEBI:30616"/>
    </ligand>
</feature>
<dbReference type="GO" id="GO:0046872">
    <property type="term" value="F:metal ion binding"/>
    <property type="evidence" value="ECO:0007669"/>
    <property type="project" value="UniProtKB-KW"/>
</dbReference>
<name>A0A1R0H4G9_9FUNG</name>
<keyword evidence="5 8" id="KW-0067">ATP-binding</keyword>
<dbReference type="InterPro" id="IPR023318">
    <property type="entry name" value="Ub_act_enz_dom_a_sf"/>
</dbReference>
<dbReference type="InterPro" id="IPR000594">
    <property type="entry name" value="ThiF_NAD_FAD-bd"/>
</dbReference>
<evidence type="ECO:0000313" key="14">
    <source>
        <dbReference type="EMBL" id="OLY84089.1"/>
    </source>
</evidence>
<proteinExistence type="inferred from homology"/>
<keyword evidence="9" id="KW-0479">Metal-binding</keyword>
<dbReference type="InterPro" id="IPR000011">
    <property type="entry name" value="UBQ/SUMO-activ_enz_E1-like"/>
</dbReference>
<dbReference type="GO" id="GO:0016925">
    <property type="term" value="P:protein sumoylation"/>
    <property type="evidence" value="ECO:0007669"/>
    <property type="project" value="InterPro"/>
</dbReference>
<comment type="similarity">
    <text evidence="1">Belongs to the ubiquitin-activating E1 family.</text>
</comment>
<feature type="binding site" evidence="8">
    <location>
        <begin position="115"/>
        <end position="148"/>
    </location>
    <ligand>
        <name>ATP</name>
        <dbReference type="ChEBI" id="CHEBI:30616"/>
    </ligand>
</feature>
<evidence type="ECO:0000256" key="5">
    <source>
        <dbReference type="ARBA" id="ARBA00022840"/>
    </source>
</evidence>
<feature type="domain" description="Ubiquitin-activating enzyme SCCH" evidence="13">
    <location>
        <begin position="256"/>
        <end position="294"/>
    </location>
</feature>
<dbReference type="InterPro" id="IPR019572">
    <property type="entry name" value="UBA_E1_SCCH"/>
</dbReference>
<dbReference type="EMBL" id="LSSL01000621">
    <property type="protein sequence ID" value="OLY84089.1"/>
    <property type="molecule type" value="Genomic_DNA"/>
</dbReference>
<dbReference type="SUPFAM" id="SSF69572">
    <property type="entry name" value="Activating enzymes of the ubiquitin-like proteins"/>
    <property type="match status" value="2"/>
</dbReference>
<dbReference type="PROSITE" id="PS00865">
    <property type="entry name" value="UBIQUITIN_ACTIVAT_2"/>
    <property type="match status" value="1"/>
</dbReference>
<dbReference type="FunFam" id="3.50.50.80:FF:000002">
    <property type="entry name" value="SUMO-activating enzyme subunit 2"/>
    <property type="match status" value="1"/>
</dbReference>
<dbReference type="STRING" id="133383.A0A1R0H4G9"/>
<evidence type="ECO:0000256" key="1">
    <source>
        <dbReference type="ARBA" id="ARBA00005673"/>
    </source>
</evidence>
<gene>
    <name evidence="14" type="ORF">AYI68_g1756</name>
</gene>
<dbReference type="Pfam" id="PF00899">
    <property type="entry name" value="ThiF"/>
    <property type="match status" value="2"/>
</dbReference>
<keyword evidence="15" id="KW-1185">Reference proteome</keyword>
<feature type="active site" description="Glycyl thioester intermediate" evidence="7 10">
    <location>
        <position position="200"/>
    </location>
</feature>
<evidence type="ECO:0000256" key="10">
    <source>
        <dbReference type="PROSITE-ProRule" id="PRU10132"/>
    </source>
</evidence>
<feature type="binding site" evidence="8">
    <location>
        <begin position="54"/>
        <end position="57"/>
    </location>
    <ligand>
        <name>ATP</name>
        <dbReference type="ChEBI" id="CHEBI:30616"/>
    </ligand>
</feature>
<evidence type="ECO:0000256" key="3">
    <source>
        <dbReference type="ARBA" id="ARBA00022741"/>
    </source>
</evidence>
<sequence>MAFQTLIEASKSCSNAKVLQIGSGGVGCEVLKNLATSGFKNITVIDLDTIELSNLNRQFLFKTTDIGKPKVSAAAAAVLKMSPDSNITPIQDNIKNPEFDLNWFSNFDLVINALDNLGILNLLIFYLFRFNEYPKKLSKKTFKNLDARKHVNLMCQASNLPLIETGTAGYNGQTTVIKRGFTECFECQPKPIEQKTFPVCTIRNTPSTLVHCVVWAKDFLFNQLFGNEASKETEVPPGDSQSNLNTLKSRYVSEGEDGLEFDKDDDDALRFVAASANIRASVFGIKNESLFQIKAIAGNIIPAIATTNAIIAGLAVTQAIKVVSGQLSSCKTIYYAYGGRRPQLLFKEPLLSPNPKCTICQANYFKLELNFEKNTLQEVIDTITNYLDSIKSNKDESDSFQNSLNESVINSEPDDDVEFSIVEGSSPSESSGLNLKKSPESYYFDPLSPLVADPSHSQKHHLDSESQGNNKL</sequence>
<protein>
    <submittedName>
        <fullName evidence="14">SUMO-activating enzyme subunit 2</fullName>
    </submittedName>
</protein>
<dbReference type="GO" id="GO:0005524">
    <property type="term" value="F:ATP binding"/>
    <property type="evidence" value="ECO:0007669"/>
    <property type="project" value="UniProtKB-KW"/>
</dbReference>
<evidence type="ECO:0000256" key="9">
    <source>
        <dbReference type="PIRSR" id="PIRSR039133-3"/>
    </source>
</evidence>
<keyword evidence="9" id="KW-0862">Zinc</keyword>
<organism evidence="14 15">
    <name type="scientific">Smittium mucronatum</name>
    <dbReference type="NCBI Taxonomy" id="133383"/>
    <lineage>
        <taxon>Eukaryota</taxon>
        <taxon>Fungi</taxon>
        <taxon>Fungi incertae sedis</taxon>
        <taxon>Zoopagomycota</taxon>
        <taxon>Kickxellomycotina</taxon>
        <taxon>Harpellomycetes</taxon>
        <taxon>Harpellales</taxon>
        <taxon>Legeriomycetaceae</taxon>
        <taxon>Smittium</taxon>
    </lineage>
</organism>
<evidence type="ECO:0000256" key="7">
    <source>
        <dbReference type="PIRSR" id="PIRSR039133-1"/>
    </source>
</evidence>
<dbReference type="Gene3D" id="1.10.10.520">
    <property type="entry name" value="Ubiquitin activating enzymes (Uba3). Chain: B, domain 2"/>
    <property type="match status" value="2"/>
</dbReference>
<dbReference type="GO" id="GO:0019948">
    <property type="term" value="F:SUMO activating enzyme activity"/>
    <property type="evidence" value="ECO:0007669"/>
    <property type="project" value="InterPro"/>
</dbReference>
<dbReference type="GO" id="GO:0031510">
    <property type="term" value="C:SUMO activating enzyme complex"/>
    <property type="evidence" value="ECO:0007669"/>
    <property type="project" value="TreeGrafter"/>
</dbReference>
<dbReference type="GO" id="GO:0005737">
    <property type="term" value="C:cytoplasm"/>
    <property type="evidence" value="ECO:0007669"/>
    <property type="project" value="TreeGrafter"/>
</dbReference>
<feature type="domain" description="THIF-type NAD/FAD binding fold" evidence="12">
    <location>
        <begin position="11"/>
        <end position="119"/>
    </location>
</feature>
<evidence type="ECO:0000256" key="8">
    <source>
        <dbReference type="PIRSR" id="PIRSR039133-2"/>
    </source>
</evidence>
<evidence type="ECO:0000256" key="2">
    <source>
        <dbReference type="ARBA" id="ARBA00022598"/>
    </source>
</evidence>
<dbReference type="InterPro" id="IPR045886">
    <property type="entry name" value="ThiF/MoeB/HesA"/>
</dbReference>
<dbReference type="InterPro" id="IPR035985">
    <property type="entry name" value="Ubiquitin-activating_enz"/>
</dbReference>
<dbReference type="AlphaFoldDB" id="A0A1R0H4G9"/>
<keyword evidence="3 8" id="KW-0547">Nucleotide-binding</keyword>
<keyword evidence="4" id="KW-0833">Ubl conjugation pathway</keyword>
<feature type="domain" description="THIF-type NAD/FAD binding fold" evidence="12">
    <location>
        <begin position="144"/>
        <end position="357"/>
    </location>
</feature>
<dbReference type="Gene3D" id="3.40.50.720">
    <property type="entry name" value="NAD(P)-binding Rossmann-like Domain"/>
    <property type="match status" value="2"/>
</dbReference>
<evidence type="ECO:0000256" key="11">
    <source>
        <dbReference type="SAM" id="MobiDB-lite"/>
    </source>
</evidence>